<dbReference type="CDD" id="cd00158">
    <property type="entry name" value="RHOD"/>
    <property type="match status" value="1"/>
</dbReference>
<dbReference type="OrthoDB" id="9776795at2"/>
<dbReference type="Gene3D" id="1.10.10.10">
    <property type="entry name" value="Winged helix-like DNA-binding domain superfamily/Winged helix DNA-binding domain"/>
    <property type="match status" value="1"/>
</dbReference>
<dbReference type="InterPro" id="IPR001307">
    <property type="entry name" value="Thiosulphate_STrfase_CS"/>
</dbReference>
<dbReference type="InterPro" id="IPR036390">
    <property type="entry name" value="WH_DNA-bd_sf"/>
</dbReference>
<dbReference type="GO" id="GO:0004792">
    <property type="term" value="F:thiosulfate-cyanide sulfurtransferase activity"/>
    <property type="evidence" value="ECO:0007669"/>
    <property type="project" value="InterPro"/>
</dbReference>
<dbReference type="CDD" id="cd00090">
    <property type="entry name" value="HTH_ARSR"/>
    <property type="match status" value="1"/>
</dbReference>
<keyword evidence="3" id="KW-0804">Transcription</keyword>
<dbReference type="EMBL" id="CP012333">
    <property type="protein sequence ID" value="AKV00255.1"/>
    <property type="molecule type" value="Genomic_DNA"/>
</dbReference>
<dbReference type="InterPro" id="IPR051011">
    <property type="entry name" value="Metal_resp_trans_reg"/>
</dbReference>
<evidence type="ECO:0000256" key="2">
    <source>
        <dbReference type="ARBA" id="ARBA00023125"/>
    </source>
</evidence>
<proteinExistence type="predicted"/>
<dbReference type="Pfam" id="PF01022">
    <property type="entry name" value="HTH_5"/>
    <property type="match status" value="1"/>
</dbReference>
<evidence type="ECO:0000259" key="4">
    <source>
        <dbReference type="PROSITE" id="PS50206"/>
    </source>
</evidence>
<evidence type="ECO:0000313" key="7">
    <source>
        <dbReference type="Proteomes" id="UP000064967"/>
    </source>
</evidence>
<dbReference type="KEGG" id="llu:AKJ09_06918"/>
<dbReference type="PANTHER" id="PTHR43132:SF2">
    <property type="entry name" value="ARSENICAL RESISTANCE OPERON REPRESSOR ARSR-RELATED"/>
    <property type="match status" value="1"/>
</dbReference>
<keyword evidence="2" id="KW-0238">DNA-binding</keyword>
<dbReference type="NCBIfam" id="NF033788">
    <property type="entry name" value="HTH_metalloreg"/>
    <property type="match status" value="1"/>
</dbReference>
<dbReference type="InterPro" id="IPR001845">
    <property type="entry name" value="HTH_ArsR_DNA-bd_dom"/>
</dbReference>
<name>A0A0K1Q4F2_9BACT</name>
<dbReference type="Proteomes" id="UP000064967">
    <property type="component" value="Chromosome"/>
</dbReference>
<evidence type="ECO:0000256" key="3">
    <source>
        <dbReference type="ARBA" id="ARBA00023163"/>
    </source>
</evidence>
<organism evidence="6 7">
    <name type="scientific">Labilithrix luteola</name>
    <dbReference type="NCBI Taxonomy" id="1391654"/>
    <lineage>
        <taxon>Bacteria</taxon>
        <taxon>Pseudomonadati</taxon>
        <taxon>Myxococcota</taxon>
        <taxon>Polyangia</taxon>
        <taxon>Polyangiales</taxon>
        <taxon>Labilitrichaceae</taxon>
        <taxon>Labilithrix</taxon>
    </lineage>
</organism>
<dbReference type="RefSeq" id="WP_146651576.1">
    <property type="nucleotide sequence ID" value="NZ_CP012333.1"/>
</dbReference>
<dbReference type="SMART" id="SM00450">
    <property type="entry name" value="RHOD"/>
    <property type="match status" value="1"/>
</dbReference>
<gene>
    <name evidence="6" type="ORF">AKJ09_06918</name>
</gene>
<keyword evidence="1" id="KW-0805">Transcription regulation</keyword>
<dbReference type="InterPro" id="IPR011991">
    <property type="entry name" value="ArsR-like_HTH"/>
</dbReference>
<feature type="domain" description="HTH arsR-type" evidence="5">
    <location>
        <begin position="1"/>
        <end position="95"/>
    </location>
</feature>
<dbReference type="PROSITE" id="PS50987">
    <property type="entry name" value="HTH_ARSR_2"/>
    <property type="match status" value="1"/>
</dbReference>
<dbReference type="PANTHER" id="PTHR43132">
    <property type="entry name" value="ARSENICAL RESISTANCE OPERON REPRESSOR ARSR-RELATED"/>
    <property type="match status" value="1"/>
</dbReference>
<dbReference type="GO" id="GO:0003677">
    <property type="term" value="F:DNA binding"/>
    <property type="evidence" value="ECO:0007669"/>
    <property type="project" value="UniProtKB-KW"/>
</dbReference>
<dbReference type="SUPFAM" id="SSF46785">
    <property type="entry name" value="Winged helix' DNA-binding domain"/>
    <property type="match status" value="1"/>
</dbReference>
<sequence>MNDALYTELARVAASLSSPTRLRALNLLFQGEKSIDQLAELLGESEANTAAHMKALRAAGLVTARKQGKHVFQEANRESGLRLFVALREAGEALLPAVRLLEQENDDECSSDVTMAKLDTTIGPRRAALVDLRPAEEYEVGHLPGATSVPFAQLEQRLSELQRKRRLLVYCRGKYCPNARRGTLVLRKAGLQAERLPFGVPEWLASGRALGMGAT</sequence>
<accession>A0A0K1Q4F2</accession>
<evidence type="ECO:0000259" key="5">
    <source>
        <dbReference type="PROSITE" id="PS50987"/>
    </source>
</evidence>
<dbReference type="GO" id="GO:0003700">
    <property type="term" value="F:DNA-binding transcription factor activity"/>
    <property type="evidence" value="ECO:0007669"/>
    <property type="project" value="InterPro"/>
</dbReference>
<dbReference type="PROSITE" id="PS00380">
    <property type="entry name" value="RHODANESE_1"/>
    <property type="match status" value="1"/>
</dbReference>
<evidence type="ECO:0000256" key="1">
    <source>
        <dbReference type="ARBA" id="ARBA00023015"/>
    </source>
</evidence>
<dbReference type="SMART" id="SM00418">
    <property type="entry name" value="HTH_ARSR"/>
    <property type="match status" value="1"/>
</dbReference>
<keyword evidence="7" id="KW-1185">Reference proteome</keyword>
<dbReference type="STRING" id="1391654.AKJ09_06918"/>
<dbReference type="InterPro" id="IPR036873">
    <property type="entry name" value="Rhodanese-like_dom_sf"/>
</dbReference>
<protein>
    <submittedName>
        <fullName evidence="6">Transcriptional regulator, ArsR family</fullName>
    </submittedName>
</protein>
<feature type="domain" description="Rhodanese" evidence="4">
    <location>
        <begin position="123"/>
        <end position="212"/>
    </location>
</feature>
<reference evidence="6 7" key="1">
    <citation type="submission" date="2015-08" db="EMBL/GenBank/DDBJ databases">
        <authorList>
            <person name="Babu N.S."/>
            <person name="Beckwith C.J."/>
            <person name="Beseler K.G."/>
            <person name="Brison A."/>
            <person name="Carone J.V."/>
            <person name="Caskin T.P."/>
            <person name="Diamond M."/>
            <person name="Durham M.E."/>
            <person name="Foxe J.M."/>
            <person name="Go M."/>
            <person name="Henderson B.A."/>
            <person name="Jones I.B."/>
            <person name="McGettigan J.A."/>
            <person name="Micheletti S.J."/>
            <person name="Nasrallah M.E."/>
            <person name="Ortiz D."/>
            <person name="Piller C.R."/>
            <person name="Privatt S.R."/>
            <person name="Schneider S.L."/>
            <person name="Sharp S."/>
            <person name="Smith T.C."/>
            <person name="Stanton J.D."/>
            <person name="Ullery H.E."/>
            <person name="Wilson R.J."/>
            <person name="Serrano M.G."/>
            <person name="Buck G."/>
            <person name="Lee V."/>
            <person name="Wang Y."/>
            <person name="Carvalho R."/>
            <person name="Voegtly L."/>
            <person name="Shi R."/>
            <person name="Duckworth R."/>
            <person name="Johnson A."/>
            <person name="Loviza R."/>
            <person name="Walstead R."/>
            <person name="Shah Z."/>
            <person name="Kiflezghi M."/>
            <person name="Wade K."/>
            <person name="Ball S.L."/>
            <person name="Bradley K.W."/>
            <person name="Asai D.J."/>
            <person name="Bowman C.A."/>
            <person name="Russell D.A."/>
            <person name="Pope W.H."/>
            <person name="Jacobs-Sera D."/>
            <person name="Hendrix R.W."/>
            <person name="Hatfull G.F."/>
        </authorList>
    </citation>
    <scope>NUCLEOTIDE SEQUENCE [LARGE SCALE GENOMIC DNA]</scope>
    <source>
        <strain evidence="6 7">DSM 27648</strain>
    </source>
</reference>
<dbReference type="InterPro" id="IPR036388">
    <property type="entry name" value="WH-like_DNA-bd_sf"/>
</dbReference>
<evidence type="ECO:0000313" key="6">
    <source>
        <dbReference type="EMBL" id="AKV00255.1"/>
    </source>
</evidence>
<dbReference type="PROSITE" id="PS50206">
    <property type="entry name" value="RHODANESE_3"/>
    <property type="match status" value="1"/>
</dbReference>
<dbReference type="AlphaFoldDB" id="A0A0K1Q4F2"/>
<dbReference type="PRINTS" id="PR00778">
    <property type="entry name" value="HTHARSR"/>
</dbReference>
<dbReference type="Gene3D" id="3.40.250.10">
    <property type="entry name" value="Rhodanese-like domain"/>
    <property type="match status" value="1"/>
</dbReference>
<dbReference type="InterPro" id="IPR001763">
    <property type="entry name" value="Rhodanese-like_dom"/>
</dbReference>
<dbReference type="Pfam" id="PF00581">
    <property type="entry name" value="Rhodanese"/>
    <property type="match status" value="1"/>
</dbReference>